<comment type="subcellular location">
    <subcellularLocation>
        <location evidence="1">Cell outer membrane</location>
        <topology evidence="1">Multi-pass membrane protein</topology>
    </subcellularLocation>
</comment>
<comment type="similarity">
    <text evidence="2">Belongs to the OmpP1/FadL family.</text>
</comment>
<dbReference type="InterPro" id="IPR005017">
    <property type="entry name" value="OMPP1/FadL/TodX"/>
</dbReference>
<dbReference type="Pfam" id="PF03349">
    <property type="entry name" value="Toluene_X"/>
    <property type="match status" value="1"/>
</dbReference>
<dbReference type="KEGG" id="fpf:DCC35_17895"/>
<reference evidence="8 9" key="1">
    <citation type="submission" date="2018-04" db="EMBL/GenBank/DDBJ databases">
        <title>Complete genome uncultured novel isolate.</title>
        <authorList>
            <person name="Merlino G."/>
        </authorList>
    </citation>
    <scope>NUCLEOTIDE SEQUENCE [LARGE SCALE GENOMIC DNA]</scope>
    <source>
        <strain evidence="9">R1DC9</strain>
    </source>
</reference>
<keyword evidence="3" id="KW-1134">Transmembrane beta strand</keyword>
<evidence type="ECO:0000313" key="8">
    <source>
        <dbReference type="EMBL" id="QCK16466.1"/>
    </source>
</evidence>
<evidence type="ECO:0000256" key="4">
    <source>
        <dbReference type="ARBA" id="ARBA00022692"/>
    </source>
</evidence>
<dbReference type="PANTHER" id="PTHR35093">
    <property type="entry name" value="OUTER MEMBRANE PROTEIN NMB0088-RELATED"/>
    <property type="match status" value="1"/>
</dbReference>
<keyword evidence="7" id="KW-0998">Cell outer membrane</keyword>
<organism evidence="8 9">
    <name type="scientific">Mangrovivirga cuniculi</name>
    <dbReference type="NCBI Taxonomy" id="2715131"/>
    <lineage>
        <taxon>Bacteria</taxon>
        <taxon>Pseudomonadati</taxon>
        <taxon>Bacteroidota</taxon>
        <taxon>Cytophagia</taxon>
        <taxon>Cytophagales</taxon>
        <taxon>Mangrovivirgaceae</taxon>
        <taxon>Mangrovivirga</taxon>
    </lineage>
</organism>
<evidence type="ECO:0000256" key="7">
    <source>
        <dbReference type="ARBA" id="ARBA00023237"/>
    </source>
</evidence>
<dbReference type="EMBL" id="CP028923">
    <property type="protein sequence ID" value="QCK16466.1"/>
    <property type="molecule type" value="Genomic_DNA"/>
</dbReference>
<dbReference type="Proteomes" id="UP000298616">
    <property type="component" value="Chromosome"/>
</dbReference>
<keyword evidence="6" id="KW-0472">Membrane</keyword>
<keyword evidence="9" id="KW-1185">Reference proteome</keyword>
<evidence type="ECO:0000256" key="5">
    <source>
        <dbReference type="ARBA" id="ARBA00022729"/>
    </source>
</evidence>
<dbReference type="PANTHER" id="PTHR35093:SF8">
    <property type="entry name" value="OUTER MEMBRANE PROTEIN NMB0088-RELATED"/>
    <property type="match status" value="1"/>
</dbReference>
<gene>
    <name evidence="8" type="ORF">DCC35_17895</name>
</gene>
<dbReference type="Gene3D" id="2.40.160.60">
    <property type="entry name" value="Outer membrane protein transport protein (OMPP1/FadL/TodX)"/>
    <property type="match status" value="1"/>
</dbReference>
<sequence>MISLNKLYLTLLFLIFSIPLSAQTYVEIVEKAANTEISGTARMQALGGAQVSLGGDISSIYSNPAGLGFFNQSNFGLTGGFNFLNSKANFYGNDTEDSDFRFNTPTLGAVFQNDGKSNSIIKSQGFGLSVTSTAIYDQTEYFTASNPQTDFSGDFYDYIYSIYDQNSFSPEFQNTLPELAYNAYLVDEDNLGLYYIEGTYYPSLPASITYSSDTRGQNSSFNLAYGININDRVYLGAGLNFNFYSFTTETFYTETRSEDALATLNYNQFIDVNGGGISGTFGIIARPVNNMTVGLSYQTRTSYRMNDYAEILVQGIFNNYEYDTGEETIILNNETAIQAYESEYRFSTPGKLRVGATYLFGKKGFITADVEHINYAGMSLRSGSNIDFSDDNNFIENNYESVWNFRTGIEYRLSKAFYLRGGYANYASPMENDENTGATSIYSGGLGYRSSKGFYIDLTYQNKSQTGVNRSPFTIAEPYATDLDRNAPTATIDRSTSSILVTMGKAF</sequence>
<dbReference type="GO" id="GO:0009279">
    <property type="term" value="C:cell outer membrane"/>
    <property type="evidence" value="ECO:0007669"/>
    <property type="project" value="UniProtKB-SubCell"/>
</dbReference>
<accession>A0A4D7JWE3</accession>
<evidence type="ECO:0000256" key="6">
    <source>
        <dbReference type="ARBA" id="ARBA00023136"/>
    </source>
</evidence>
<dbReference type="RefSeq" id="WP_137092055.1">
    <property type="nucleotide sequence ID" value="NZ_CP028923.1"/>
</dbReference>
<dbReference type="OrthoDB" id="9765571at2"/>
<name>A0A4D7JWE3_9BACT</name>
<evidence type="ECO:0000256" key="3">
    <source>
        <dbReference type="ARBA" id="ARBA00022452"/>
    </source>
</evidence>
<protein>
    <recommendedName>
        <fullName evidence="10">Outer membrane protein transport protein (OMPP1/FadL/TodX)</fullName>
    </recommendedName>
</protein>
<dbReference type="AlphaFoldDB" id="A0A4D7JWE3"/>
<evidence type="ECO:0000313" key="9">
    <source>
        <dbReference type="Proteomes" id="UP000298616"/>
    </source>
</evidence>
<evidence type="ECO:0000256" key="1">
    <source>
        <dbReference type="ARBA" id="ARBA00004571"/>
    </source>
</evidence>
<dbReference type="SUPFAM" id="SSF56935">
    <property type="entry name" value="Porins"/>
    <property type="match status" value="1"/>
</dbReference>
<evidence type="ECO:0000256" key="2">
    <source>
        <dbReference type="ARBA" id="ARBA00008163"/>
    </source>
</evidence>
<dbReference type="GO" id="GO:0015483">
    <property type="term" value="F:long-chain fatty acid transporting porin activity"/>
    <property type="evidence" value="ECO:0007669"/>
    <property type="project" value="TreeGrafter"/>
</dbReference>
<evidence type="ECO:0008006" key="10">
    <source>
        <dbReference type="Google" id="ProtNLM"/>
    </source>
</evidence>
<keyword evidence="4" id="KW-0812">Transmembrane</keyword>
<keyword evidence="5" id="KW-0732">Signal</keyword>
<proteinExistence type="inferred from homology"/>